<evidence type="ECO:0000256" key="8">
    <source>
        <dbReference type="ARBA" id="ARBA00022771"/>
    </source>
</evidence>
<keyword evidence="13 17" id="KW-0234">DNA repair</keyword>
<dbReference type="GO" id="GO:0003677">
    <property type="term" value="F:DNA binding"/>
    <property type="evidence" value="ECO:0007669"/>
    <property type="project" value="UniProtKB-UniRule"/>
</dbReference>
<dbReference type="Pfam" id="PF17760">
    <property type="entry name" value="UvrA_inter"/>
    <property type="match status" value="1"/>
</dbReference>
<comment type="subunit">
    <text evidence="17">Forms a heterotetramer with UvrB during the search for lesions.</text>
</comment>
<dbReference type="PROSITE" id="PS50893">
    <property type="entry name" value="ABC_TRANSPORTER_2"/>
    <property type="match status" value="2"/>
</dbReference>
<keyword evidence="11 17" id="KW-0267">Excision nuclease</keyword>
<dbReference type="GO" id="GO:0008270">
    <property type="term" value="F:zinc ion binding"/>
    <property type="evidence" value="ECO:0007669"/>
    <property type="project" value="UniProtKB-UniRule"/>
</dbReference>
<feature type="binding site" evidence="17">
    <location>
        <begin position="51"/>
        <end position="58"/>
    </location>
    <ligand>
        <name>ATP</name>
        <dbReference type="ChEBI" id="CHEBI:30616"/>
    </ligand>
</feature>
<dbReference type="InterPro" id="IPR004602">
    <property type="entry name" value="UvrA"/>
</dbReference>
<dbReference type="GO" id="GO:0009381">
    <property type="term" value="F:excinuclease ABC activity"/>
    <property type="evidence" value="ECO:0007669"/>
    <property type="project" value="UniProtKB-UniRule"/>
</dbReference>
<dbReference type="GO" id="GO:0005524">
    <property type="term" value="F:ATP binding"/>
    <property type="evidence" value="ECO:0007669"/>
    <property type="project" value="UniProtKB-UniRule"/>
</dbReference>
<evidence type="ECO:0000313" key="19">
    <source>
        <dbReference type="EMBL" id="MBI3627305.1"/>
    </source>
</evidence>
<accession>A0A9D6LTB8</accession>
<keyword evidence="8 17" id="KW-0863">Zinc-finger</keyword>
<sequence>MPESRIKNKELGIRNSARGQGDFIRIRGARVHNLKSVDVDIPKNKLVVITGLSGSGKSSLAFDTIYAEAERRYVESLSAYARQFIGISDKPDVDSIEGLSPAIAIDQKSVPRNPRSTVGTITEIYDYLRIIFARVGKAHCPSCAKPIGRQTVGQIVDHILKEKKWSEVQVLAPLVRGKKGEHRGILEEVKRAGFIRVRIDGIVHRLEEAIDLPIDKQKKHSIEVVVDRVEIGRGLERSRLADSVETALKIGKGLVIVATVSDKQSVTSDKAKDEIFSEHFACPDCGINLSEIEPRTFSFNSPYGACFACTGLGSTLEVDTKLVFPNPKLTLAEGAIAPWSHASHRVGRQSWYWWMLEDLADRHKFSLNKSVQDLPKAVVDLVLHGEKKNAAEGETTFEGVVPNLKRRWKETDSEWTRAEIEKYMLIQTCPLCQGRRLKPETLAITVAFRNIADISEMTVRESLEFFFDLPKELSANDAKIAGPLAKEILKRLQFLTNVGLHYLTLSRESTTLAGGEAQRIRLATQIGSRLTGVIYVLDEPSIGLHAEDHHRLIETLKELRDLGNTVIVVEHDAETMRQADWIIDLGPGAGKHGGEVIFTGDAKALRRAKTLTADYISGRKEVEIKHAHRSGNGLKLEILGAKEHNLKDIDVKIPLGMFVSVSGPSGSGKSTLINDILAKALLKSLYQAHTIPGRHDAIVGLEHLDKVVVVDQSPIGRTPRSNPATYTGVFGLIRDIFSKTAEARARGYVPGRFSFNVKGGRCEVCEGQGVKKIEMYFLPDVYVDCEECHGKRYSREALEILYNGKNIADVLDLTVEEALRFFEAIPGIKQKLKTLSDVGLSYVKLGQSATTLSGGEAQRIKLAAELSRRDTGKTLYILDEPTTGLHFEDIRKLLTVLHALADKGNTVLVIEHNLDVIRNSDYVIDLGPEGGAAGGEVVAEGTPAEIMEIKNSLTGKWLKKTG</sequence>
<dbReference type="Pfam" id="PF17755">
    <property type="entry name" value="UvrA_DNA-bind"/>
    <property type="match status" value="1"/>
</dbReference>
<feature type="zinc finger region" description="C4-type" evidence="17">
    <location>
        <begin position="762"/>
        <end position="788"/>
    </location>
</feature>
<dbReference type="GO" id="GO:0005737">
    <property type="term" value="C:cytoplasm"/>
    <property type="evidence" value="ECO:0007669"/>
    <property type="project" value="UniProtKB-SubCell"/>
</dbReference>
<evidence type="ECO:0000256" key="13">
    <source>
        <dbReference type="ARBA" id="ARBA00023204"/>
    </source>
</evidence>
<keyword evidence="10 17" id="KW-0067">ATP-binding</keyword>
<dbReference type="Proteomes" id="UP000808388">
    <property type="component" value="Unassembled WGS sequence"/>
</dbReference>
<keyword evidence="5 17" id="KW-0547">Nucleotide-binding</keyword>
<dbReference type="GO" id="GO:0009432">
    <property type="term" value="P:SOS response"/>
    <property type="evidence" value="ECO:0007669"/>
    <property type="project" value="UniProtKB-UniRule"/>
</dbReference>
<feature type="zinc finger region" description="C4-type" evidence="17">
    <location>
        <begin position="282"/>
        <end position="309"/>
    </location>
</feature>
<evidence type="ECO:0000256" key="17">
    <source>
        <dbReference type="HAMAP-Rule" id="MF_00205"/>
    </source>
</evidence>
<evidence type="ECO:0000256" key="15">
    <source>
        <dbReference type="ARBA" id="ARBA00039316"/>
    </source>
</evidence>
<keyword evidence="19" id="KW-0378">Hydrolase</keyword>
<keyword evidence="3 17" id="KW-0479">Metal-binding</keyword>
<dbReference type="InterPro" id="IPR013815">
    <property type="entry name" value="ATP_grasp_subdomain_1"/>
</dbReference>
<dbReference type="InterPro" id="IPR003439">
    <property type="entry name" value="ABC_transporter-like_ATP-bd"/>
</dbReference>
<dbReference type="FunFam" id="1.20.1580.10:FF:000002">
    <property type="entry name" value="UvrABC system protein A"/>
    <property type="match status" value="1"/>
</dbReference>
<dbReference type="InterPro" id="IPR017871">
    <property type="entry name" value="ABC_transporter-like_CS"/>
</dbReference>
<evidence type="ECO:0000256" key="6">
    <source>
        <dbReference type="ARBA" id="ARBA00022763"/>
    </source>
</evidence>
<dbReference type="PANTHER" id="PTHR43152:SF3">
    <property type="entry name" value="UVRABC SYSTEM PROTEIN A"/>
    <property type="match status" value="1"/>
</dbReference>
<gene>
    <name evidence="17 19" type="primary">uvrA</name>
    <name evidence="19" type="ORF">HY220_00960</name>
</gene>
<dbReference type="InterPro" id="IPR027417">
    <property type="entry name" value="P-loop_NTPase"/>
</dbReference>
<comment type="caution">
    <text evidence="19">The sequence shown here is derived from an EMBL/GenBank/DDBJ whole genome shotgun (WGS) entry which is preliminary data.</text>
</comment>
<proteinExistence type="inferred from homology"/>
<organism evidence="19 20">
    <name type="scientific">Candidatus Sungiibacteriota bacterium</name>
    <dbReference type="NCBI Taxonomy" id="2750080"/>
    <lineage>
        <taxon>Bacteria</taxon>
        <taxon>Candidatus Sungiibacteriota</taxon>
    </lineage>
</organism>
<evidence type="ECO:0000256" key="11">
    <source>
        <dbReference type="ARBA" id="ARBA00022881"/>
    </source>
</evidence>
<evidence type="ECO:0000256" key="9">
    <source>
        <dbReference type="ARBA" id="ARBA00022833"/>
    </source>
</evidence>
<dbReference type="Gene3D" id="3.30.1490.20">
    <property type="entry name" value="ATP-grasp fold, A domain"/>
    <property type="match status" value="1"/>
</dbReference>
<evidence type="ECO:0000256" key="3">
    <source>
        <dbReference type="ARBA" id="ARBA00022723"/>
    </source>
</evidence>
<keyword evidence="6 17" id="KW-0227">DNA damage</keyword>
<comment type="function">
    <text evidence="17">The UvrABC repair system catalyzes the recognition and processing of DNA lesions. UvrA is an ATPase and a DNA-binding protein. A damage recognition complex composed of 2 UvrA and 2 UvrB subunits scans DNA for abnormalities. When the presence of a lesion has been verified by UvrB, the UvrA molecules dissociate.</text>
</comment>
<evidence type="ECO:0000313" key="20">
    <source>
        <dbReference type="Proteomes" id="UP000808388"/>
    </source>
</evidence>
<dbReference type="NCBIfam" id="NF001503">
    <property type="entry name" value="PRK00349.1"/>
    <property type="match status" value="1"/>
</dbReference>
<dbReference type="InterPro" id="IPR041102">
    <property type="entry name" value="UvrA_inter"/>
</dbReference>
<comment type="subcellular location">
    <subcellularLocation>
        <location evidence="1 17">Cytoplasm</location>
    </subcellularLocation>
</comment>
<dbReference type="HAMAP" id="MF_00205">
    <property type="entry name" value="UvrA"/>
    <property type="match status" value="1"/>
</dbReference>
<name>A0A9D6LTB8_9BACT</name>
<keyword evidence="17" id="KW-0742">SOS response</keyword>
<keyword evidence="9 17" id="KW-0862">Zinc</keyword>
<dbReference type="InterPro" id="IPR003593">
    <property type="entry name" value="AAA+_ATPase"/>
</dbReference>
<feature type="binding site" evidence="17">
    <location>
        <begin position="663"/>
        <end position="670"/>
    </location>
    <ligand>
        <name>ATP</name>
        <dbReference type="ChEBI" id="CHEBI:30616"/>
    </ligand>
</feature>
<dbReference type="Gene3D" id="3.40.50.300">
    <property type="entry name" value="P-loop containing nucleotide triphosphate hydrolases"/>
    <property type="match status" value="2"/>
</dbReference>
<dbReference type="GO" id="GO:0006289">
    <property type="term" value="P:nucleotide-excision repair"/>
    <property type="evidence" value="ECO:0007669"/>
    <property type="project" value="UniProtKB-UniRule"/>
</dbReference>
<keyword evidence="12 17" id="KW-0238">DNA-binding</keyword>
<keyword evidence="4 17" id="KW-0677">Repeat</keyword>
<dbReference type="CDD" id="cd03271">
    <property type="entry name" value="ABC_UvrA_II"/>
    <property type="match status" value="1"/>
</dbReference>
<dbReference type="PROSITE" id="PS00211">
    <property type="entry name" value="ABC_TRANSPORTER_1"/>
    <property type="match status" value="2"/>
</dbReference>
<dbReference type="SUPFAM" id="SSF52540">
    <property type="entry name" value="P-loop containing nucleoside triphosphate hydrolases"/>
    <property type="match status" value="2"/>
</dbReference>
<dbReference type="EMBL" id="JACQCQ010000002">
    <property type="protein sequence ID" value="MBI3627305.1"/>
    <property type="molecule type" value="Genomic_DNA"/>
</dbReference>
<evidence type="ECO:0000256" key="2">
    <source>
        <dbReference type="ARBA" id="ARBA00022490"/>
    </source>
</evidence>
<feature type="domain" description="ABC transporter" evidence="18">
    <location>
        <begin position="622"/>
        <end position="959"/>
    </location>
</feature>
<feature type="domain" description="ABC transporter" evidence="18">
    <location>
        <begin position="354"/>
        <end position="612"/>
    </location>
</feature>
<evidence type="ECO:0000256" key="14">
    <source>
        <dbReference type="ARBA" id="ARBA00038000"/>
    </source>
</evidence>
<protein>
    <recommendedName>
        <fullName evidence="15 17">UvrABC system protein A</fullName>
        <shortName evidence="17">UvrA protein</shortName>
    </recommendedName>
    <alternativeName>
        <fullName evidence="16 17">Excinuclease ABC subunit A</fullName>
    </alternativeName>
</protein>
<evidence type="ECO:0000256" key="1">
    <source>
        <dbReference type="ARBA" id="ARBA00004496"/>
    </source>
</evidence>
<reference evidence="19" key="1">
    <citation type="submission" date="2020-07" db="EMBL/GenBank/DDBJ databases">
        <title>Huge and variable diversity of episymbiotic CPR bacteria and DPANN archaea in groundwater ecosystems.</title>
        <authorList>
            <person name="He C.Y."/>
            <person name="Keren R."/>
            <person name="Whittaker M."/>
            <person name="Farag I.F."/>
            <person name="Doudna J."/>
            <person name="Cate J.H.D."/>
            <person name="Banfield J.F."/>
        </authorList>
    </citation>
    <scope>NUCLEOTIDE SEQUENCE</scope>
    <source>
        <strain evidence="19">NC_groundwater_972_Pr1_S-0.2um_49_27</strain>
    </source>
</reference>
<keyword evidence="7 17" id="KW-0228">DNA excision</keyword>
<dbReference type="GO" id="GO:0016887">
    <property type="term" value="F:ATP hydrolysis activity"/>
    <property type="evidence" value="ECO:0007669"/>
    <property type="project" value="InterPro"/>
</dbReference>
<dbReference type="Gene3D" id="1.20.1580.10">
    <property type="entry name" value="ABC transporter ATPase like domain"/>
    <property type="match status" value="2"/>
</dbReference>
<dbReference type="PANTHER" id="PTHR43152">
    <property type="entry name" value="UVRABC SYSTEM PROTEIN A"/>
    <property type="match status" value="1"/>
</dbReference>
<evidence type="ECO:0000256" key="7">
    <source>
        <dbReference type="ARBA" id="ARBA00022769"/>
    </source>
</evidence>
<evidence type="ECO:0000256" key="4">
    <source>
        <dbReference type="ARBA" id="ARBA00022737"/>
    </source>
</evidence>
<evidence type="ECO:0000259" key="18">
    <source>
        <dbReference type="PROSITE" id="PS50893"/>
    </source>
</evidence>
<evidence type="ECO:0000256" key="5">
    <source>
        <dbReference type="ARBA" id="ARBA00022741"/>
    </source>
</evidence>
<dbReference type="InterPro" id="IPR041552">
    <property type="entry name" value="UvrA_DNA-bd"/>
</dbReference>
<dbReference type="NCBIfam" id="TIGR00630">
    <property type="entry name" value="uvra"/>
    <property type="match status" value="1"/>
</dbReference>
<dbReference type="Gene3D" id="1.10.8.280">
    <property type="entry name" value="ABC transporter ATPase domain-like"/>
    <property type="match status" value="1"/>
</dbReference>
<evidence type="ECO:0000256" key="12">
    <source>
        <dbReference type="ARBA" id="ARBA00023125"/>
    </source>
</evidence>
<dbReference type="AlphaFoldDB" id="A0A9D6LTB8"/>
<keyword evidence="2 17" id="KW-0963">Cytoplasm</keyword>
<dbReference type="GO" id="GO:0009380">
    <property type="term" value="C:excinuclease repair complex"/>
    <property type="evidence" value="ECO:0007669"/>
    <property type="project" value="InterPro"/>
</dbReference>
<evidence type="ECO:0000256" key="10">
    <source>
        <dbReference type="ARBA" id="ARBA00022840"/>
    </source>
</evidence>
<evidence type="ECO:0000256" key="16">
    <source>
        <dbReference type="ARBA" id="ARBA00042156"/>
    </source>
</evidence>
<comment type="similarity">
    <text evidence="14 17">Belongs to the ABC transporter superfamily. UvrA family.</text>
</comment>
<dbReference type="SMART" id="SM00382">
    <property type="entry name" value="AAA"/>
    <property type="match status" value="1"/>
</dbReference>